<dbReference type="AlphaFoldDB" id="A0A090FT59"/>
<dbReference type="EMBL" id="CCMZ01000033">
    <property type="protein sequence ID" value="CDX22109.1"/>
    <property type="molecule type" value="Genomic_DNA"/>
</dbReference>
<name>A0A090FT59_MESPL</name>
<organism evidence="1 2">
    <name type="scientific">Mesorhizobium plurifarium</name>
    <dbReference type="NCBI Taxonomy" id="69974"/>
    <lineage>
        <taxon>Bacteria</taxon>
        <taxon>Pseudomonadati</taxon>
        <taxon>Pseudomonadota</taxon>
        <taxon>Alphaproteobacteria</taxon>
        <taxon>Hyphomicrobiales</taxon>
        <taxon>Phyllobacteriaceae</taxon>
        <taxon>Mesorhizobium</taxon>
    </lineage>
</organism>
<proteinExistence type="predicted"/>
<protein>
    <submittedName>
        <fullName evidence="1">Uncharacterized protein</fullName>
    </submittedName>
</protein>
<keyword evidence="2" id="KW-1185">Reference proteome</keyword>
<accession>A0A090FT59</accession>
<evidence type="ECO:0000313" key="1">
    <source>
        <dbReference type="EMBL" id="CDX22109.1"/>
    </source>
</evidence>
<gene>
    <name evidence="1" type="ORF">MPL3356_390150</name>
</gene>
<sequence>MAAESAMNGHAPDPQLEALVSAVNATRASHDAAVADLLRYIGCDQRDVPLASAPTSSAPPFPEPERRADLIGAEWVEVATAAQRFELSKEVIRSWCQRDKTFGWKYGAGWLVSVSKMRARLGIR</sequence>
<reference evidence="2" key="1">
    <citation type="submission" date="2014-08" db="EMBL/GenBank/DDBJ databases">
        <authorList>
            <person name="Moulin L."/>
        </authorList>
    </citation>
    <scope>NUCLEOTIDE SEQUENCE [LARGE SCALE GENOMIC DNA]</scope>
</reference>
<dbReference type="Proteomes" id="UP000045285">
    <property type="component" value="Unassembled WGS sequence"/>
</dbReference>
<evidence type="ECO:0000313" key="2">
    <source>
        <dbReference type="Proteomes" id="UP000045285"/>
    </source>
</evidence>